<accession>A0A9P6JXB1</accession>
<dbReference type="AlphaFoldDB" id="A0A9P6JXB1"/>
<keyword evidence="2" id="KW-1185">Reference proteome</keyword>
<reference evidence="1" key="1">
    <citation type="journal article" date="2020" name="Fungal Divers.">
        <title>Resolving the Mortierellaceae phylogeny through synthesis of multi-gene phylogenetics and phylogenomics.</title>
        <authorList>
            <person name="Vandepol N."/>
            <person name="Liber J."/>
            <person name="Desiro A."/>
            <person name="Na H."/>
            <person name="Kennedy M."/>
            <person name="Barry K."/>
            <person name="Grigoriev I.V."/>
            <person name="Miller A.N."/>
            <person name="O'Donnell K."/>
            <person name="Stajich J.E."/>
            <person name="Bonito G."/>
        </authorList>
    </citation>
    <scope>NUCLEOTIDE SEQUENCE</scope>
    <source>
        <strain evidence="1">NRRL 2591</strain>
    </source>
</reference>
<sequence length="399" mass="44546">MSKDILRRLATQAPAVQSLDVTLDWDFKSTDLTALVDMVAKSNVKVLKLDLQDDYASNATIASLRPGKGRYHSLLGLLSNTNLHSLQFSNLYLLGTRTSNLPSGFSASWLQSFCFYGRIKVEDQSRLSNIISHCSQLVDLRLVSEGWRYMGLNLQKAVFSLKMLRRLHLSGWYLGLDLDCIVNEPQPMKEIVYYTALEDSDLTKIIRQSGPVLEVLVLCSYDETVVDIGPEDPTPIPLLGWEGALAEPLLYAPRFSALTHLDLSVPLAHPSLQYLSTVLPRLDLVHFGCNTYSLELLQHCNIASLKSLSIMNANCANLELLLDTMGDGTAAPTWDRLEQLYIGGMTSDTDVPTHFLQSAQLTRMYLDQFGRTPLAAALEAVNLSRLQEIYIYYGTYCPD</sequence>
<feature type="non-terminal residue" evidence="1">
    <location>
        <position position="399"/>
    </location>
</feature>
<comment type="caution">
    <text evidence="1">The sequence shown here is derived from an EMBL/GenBank/DDBJ whole genome shotgun (WGS) entry which is preliminary data.</text>
</comment>
<name>A0A9P6JXB1_9FUNG</name>
<dbReference type="InterPro" id="IPR032675">
    <property type="entry name" value="LRR_dom_sf"/>
</dbReference>
<evidence type="ECO:0000313" key="1">
    <source>
        <dbReference type="EMBL" id="KAF9536150.1"/>
    </source>
</evidence>
<dbReference type="Gene3D" id="3.80.10.10">
    <property type="entry name" value="Ribonuclease Inhibitor"/>
    <property type="match status" value="1"/>
</dbReference>
<gene>
    <name evidence="1" type="ORF">EC957_012377</name>
</gene>
<dbReference type="EMBL" id="JAAAXW010000971">
    <property type="protein sequence ID" value="KAF9536150.1"/>
    <property type="molecule type" value="Genomic_DNA"/>
</dbReference>
<evidence type="ECO:0000313" key="2">
    <source>
        <dbReference type="Proteomes" id="UP000723463"/>
    </source>
</evidence>
<protein>
    <submittedName>
        <fullName evidence="1">Uncharacterized protein</fullName>
    </submittedName>
</protein>
<proteinExistence type="predicted"/>
<dbReference type="SUPFAM" id="SSF52047">
    <property type="entry name" value="RNI-like"/>
    <property type="match status" value="1"/>
</dbReference>
<dbReference type="Proteomes" id="UP000723463">
    <property type="component" value="Unassembled WGS sequence"/>
</dbReference>
<organism evidence="1 2">
    <name type="scientific">Mortierella hygrophila</name>
    <dbReference type="NCBI Taxonomy" id="979708"/>
    <lineage>
        <taxon>Eukaryota</taxon>
        <taxon>Fungi</taxon>
        <taxon>Fungi incertae sedis</taxon>
        <taxon>Mucoromycota</taxon>
        <taxon>Mortierellomycotina</taxon>
        <taxon>Mortierellomycetes</taxon>
        <taxon>Mortierellales</taxon>
        <taxon>Mortierellaceae</taxon>
        <taxon>Mortierella</taxon>
    </lineage>
</organism>